<evidence type="ECO:0000313" key="8">
    <source>
        <dbReference type="Proteomes" id="UP001165652"/>
    </source>
</evidence>
<dbReference type="InterPro" id="IPR000262">
    <property type="entry name" value="FMN-dep_DH"/>
</dbReference>
<feature type="domain" description="FMN hydroxy acid dehydrogenase" evidence="6">
    <location>
        <begin position="1"/>
        <end position="377"/>
    </location>
</feature>
<sequence length="377" mass="39514">MPAPSIPDLRRRARRRLPRFVFDFLDGGAGSEAGLARNAVAFDRVLFRPRALVDVEARSLKTAFLGRDWAAPIGLAPVGLGNLVWPGAERRLAAAAAAADIPYVLSTPATTPLEAIAGVAPHHAWFQLYVGKSQAIVDDLIDRAAAAGYGVLVVTVDIPAPGRRLRDLRNGFTLPFRPSLRLALDLALHPAWSLATLRHGAPRFANLEKYAPAGAGARSLAALMAEQSSGRLDWRLLAQIRRRWSGRLVVKGILSPDDAVLAREAGVDAVWVSNHGGRQLDGAPATLAVLPAIRAAVGPDFPLAVDGGIRSGEHVIKALALGASFTFVGRPVLYGAAAGPAGAAEAIAILVAEASGTLAQLGLTGIDAVDARCVDRT</sequence>
<evidence type="ECO:0000313" key="7">
    <source>
        <dbReference type="EMBL" id="MDC7786742.1"/>
    </source>
</evidence>
<accession>A0ABT5JB91</accession>
<dbReference type="PIRSF" id="PIRSF000138">
    <property type="entry name" value="Al-hdrx_acd_dh"/>
    <property type="match status" value="1"/>
</dbReference>
<dbReference type="InterPro" id="IPR008259">
    <property type="entry name" value="FMN_hydac_DH_AS"/>
</dbReference>
<gene>
    <name evidence="7" type="ORF">PQJ73_13690</name>
</gene>
<protein>
    <submittedName>
        <fullName evidence="7">Alpha-hydroxy acid oxidase</fullName>
    </submittedName>
</protein>
<dbReference type="PANTHER" id="PTHR10578">
    <property type="entry name" value="S -2-HYDROXY-ACID OXIDASE-RELATED"/>
    <property type="match status" value="1"/>
</dbReference>
<comment type="similarity">
    <text evidence="5">Belongs to the FMN-dependent alpha-hydroxy acid dehydrogenase family.</text>
</comment>
<reference evidence="7" key="2">
    <citation type="submission" date="2023-02" db="EMBL/GenBank/DDBJ databases">
        <authorList>
            <person name="Rayyan A."/>
            <person name="Meyer T."/>
            <person name="Kyndt J.A."/>
        </authorList>
    </citation>
    <scope>NUCLEOTIDE SEQUENCE</scope>
    <source>
        <strain evidence="7">DSM 9987</strain>
    </source>
</reference>
<name>A0ABT5JB91_RHOTP</name>
<dbReference type="SUPFAM" id="SSF51395">
    <property type="entry name" value="FMN-linked oxidoreductases"/>
    <property type="match status" value="1"/>
</dbReference>
<evidence type="ECO:0000256" key="4">
    <source>
        <dbReference type="ARBA" id="ARBA00023002"/>
    </source>
</evidence>
<keyword evidence="3" id="KW-0288">FMN</keyword>
<dbReference type="InterPro" id="IPR013785">
    <property type="entry name" value="Aldolase_TIM"/>
</dbReference>
<keyword evidence="2" id="KW-0285">Flavoprotein</keyword>
<evidence type="ECO:0000256" key="3">
    <source>
        <dbReference type="ARBA" id="ARBA00022643"/>
    </source>
</evidence>
<dbReference type="Proteomes" id="UP001165652">
    <property type="component" value="Unassembled WGS sequence"/>
</dbReference>
<dbReference type="InterPro" id="IPR012133">
    <property type="entry name" value="Alpha-hydoxy_acid_DH_FMN"/>
</dbReference>
<dbReference type="PROSITE" id="PS00557">
    <property type="entry name" value="FMN_HYDROXY_ACID_DH_1"/>
    <property type="match status" value="1"/>
</dbReference>
<comment type="caution">
    <text evidence="7">The sequence shown here is derived from an EMBL/GenBank/DDBJ whole genome shotgun (WGS) entry which is preliminary data.</text>
</comment>
<dbReference type="CDD" id="cd02809">
    <property type="entry name" value="alpha_hydroxyacid_oxid_FMN"/>
    <property type="match status" value="1"/>
</dbReference>
<organism evidence="7 8">
    <name type="scientific">Rhodoplanes tepidamans</name>
    <name type="common">Rhodoplanes cryptolactis</name>
    <dbReference type="NCBI Taxonomy" id="200616"/>
    <lineage>
        <taxon>Bacteria</taxon>
        <taxon>Pseudomonadati</taxon>
        <taxon>Pseudomonadota</taxon>
        <taxon>Alphaproteobacteria</taxon>
        <taxon>Hyphomicrobiales</taxon>
        <taxon>Nitrobacteraceae</taxon>
        <taxon>Rhodoplanes</taxon>
    </lineage>
</organism>
<evidence type="ECO:0000256" key="5">
    <source>
        <dbReference type="ARBA" id="ARBA00024042"/>
    </source>
</evidence>
<evidence type="ECO:0000256" key="1">
    <source>
        <dbReference type="ARBA" id="ARBA00001917"/>
    </source>
</evidence>
<keyword evidence="4" id="KW-0560">Oxidoreductase</keyword>
<reference evidence="7" key="1">
    <citation type="journal article" date="2023" name="Microbiol Resour">
        <title>Genome Sequences of Rhodoplanes serenus and Two Thermotolerant Strains, Rhodoplanes tepidamans and 'Rhodoplanes cryptolactis,' Further Refine the Genus.</title>
        <authorList>
            <person name="Rayyan A.A."/>
            <person name="Kyndt J.A."/>
        </authorList>
    </citation>
    <scope>NUCLEOTIDE SEQUENCE</scope>
    <source>
        <strain evidence="7">DSM 9987</strain>
    </source>
</reference>
<dbReference type="Gene3D" id="3.20.20.70">
    <property type="entry name" value="Aldolase class I"/>
    <property type="match status" value="1"/>
</dbReference>
<proteinExistence type="inferred from homology"/>
<comment type="cofactor">
    <cofactor evidence="1">
        <name>FMN</name>
        <dbReference type="ChEBI" id="CHEBI:58210"/>
    </cofactor>
</comment>
<evidence type="ECO:0000259" key="6">
    <source>
        <dbReference type="PROSITE" id="PS51349"/>
    </source>
</evidence>
<dbReference type="EMBL" id="JAQQLI010000019">
    <property type="protein sequence ID" value="MDC7786742.1"/>
    <property type="molecule type" value="Genomic_DNA"/>
</dbReference>
<evidence type="ECO:0000256" key="2">
    <source>
        <dbReference type="ARBA" id="ARBA00022630"/>
    </source>
</evidence>
<dbReference type="PANTHER" id="PTHR10578:SF107">
    <property type="entry name" value="2-HYDROXYACID OXIDASE 1"/>
    <property type="match status" value="1"/>
</dbReference>
<dbReference type="RefSeq" id="WP_272777589.1">
    <property type="nucleotide sequence ID" value="NZ_JAQQLI010000019.1"/>
</dbReference>
<dbReference type="Pfam" id="PF01070">
    <property type="entry name" value="FMN_dh"/>
    <property type="match status" value="1"/>
</dbReference>
<dbReference type="InterPro" id="IPR037396">
    <property type="entry name" value="FMN_HAD"/>
</dbReference>
<keyword evidence="8" id="KW-1185">Reference proteome</keyword>
<dbReference type="PROSITE" id="PS51349">
    <property type="entry name" value="FMN_HYDROXY_ACID_DH_2"/>
    <property type="match status" value="1"/>
</dbReference>